<evidence type="ECO:0000313" key="3">
    <source>
        <dbReference type="Proteomes" id="UP001328107"/>
    </source>
</evidence>
<dbReference type="AlphaFoldDB" id="A0AAN5CPG9"/>
<keyword evidence="3" id="KW-1185">Reference proteome</keyword>
<sequence>MSIECVPSAPERGKSRGGNEPLVSPLKVSYSPVELHIYPPPYRCNLGHHRSIRTTDHIFIILHPHLHSPYRTPKPRFTYRTLSSFPIPYILDLPSYSVIFDDSREIGVDCDAHRSTILVRGAYIVPRLVSLLGLLDESSINPHTPHYGFHEDIPVESSNLLFLDH</sequence>
<accession>A0AAN5CPG9</accession>
<name>A0AAN5CPG9_9BILA</name>
<evidence type="ECO:0000256" key="1">
    <source>
        <dbReference type="SAM" id="MobiDB-lite"/>
    </source>
</evidence>
<comment type="caution">
    <text evidence="2">The sequence shown here is derived from an EMBL/GenBank/DDBJ whole genome shotgun (WGS) entry which is preliminary data.</text>
</comment>
<gene>
    <name evidence="2" type="ORF">PMAYCL1PPCAC_18431</name>
</gene>
<feature type="region of interest" description="Disordered" evidence="1">
    <location>
        <begin position="1"/>
        <end position="21"/>
    </location>
</feature>
<organism evidence="2 3">
    <name type="scientific">Pristionchus mayeri</name>
    <dbReference type="NCBI Taxonomy" id="1317129"/>
    <lineage>
        <taxon>Eukaryota</taxon>
        <taxon>Metazoa</taxon>
        <taxon>Ecdysozoa</taxon>
        <taxon>Nematoda</taxon>
        <taxon>Chromadorea</taxon>
        <taxon>Rhabditida</taxon>
        <taxon>Rhabditina</taxon>
        <taxon>Diplogasteromorpha</taxon>
        <taxon>Diplogasteroidea</taxon>
        <taxon>Neodiplogasteridae</taxon>
        <taxon>Pristionchus</taxon>
    </lineage>
</organism>
<proteinExistence type="predicted"/>
<reference evidence="3" key="1">
    <citation type="submission" date="2022-10" db="EMBL/GenBank/DDBJ databases">
        <title>Genome assembly of Pristionchus species.</title>
        <authorList>
            <person name="Yoshida K."/>
            <person name="Sommer R.J."/>
        </authorList>
    </citation>
    <scope>NUCLEOTIDE SEQUENCE [LARGE SCALE GENOMIC DNA]</scope>
    <source>
        <strain evidence="3">RS5460</strain>
    </source>
</reference>
<dbReference type="Proteomes" id="UP001328107">
    <property type="component" value="Unassembled WGS sequence"/>
</dbReference>
<protein>
    <submittedName>
        <fullName evidence="2">Uncharacterized protein</fullName>
    </submittedName>
</protein>
<dbReference type="EMBL" id="BTRK01000004">
    <property type="protein sequence ID" value="GMR48236.1"/>
    <property type="molecule type" value="Genomic_DNA"/>
</dbReference>
<evidence type="ECO:0000313" key="2">
    <source>
        <dbReference type="EMBL" id="GMR48236.1"/>
    </source>
</evidence>